<name>A0A3N1H246_9PSEU</name>
<gene>
    <name evidence="4" type="ORF">EDD40_1597</name>
</gene>
<evidence type="ECO:0000313" key="5">
    <source>
        <dbReference type="Proteomes" id="UP000268727"/>
    </source>
</evidence>
<feature type="domain" description="Mce/MlaD" evidence="2">
    <location>
        <begin position="37"/>
        <end position="112"/>
    </location>
</feature>
<dbReference type="InterPro" id="IPR024516">
    <property type="entry name" value="Mce_C"/>
</dbReference>
<dbReference type="AlphaFoldDB" id="A0A3N1H246"/>
<dbReference type="OrthoDB" id="4741753at2"/>
<dbReference type="PANTHER" id="PTHR33371">
    <property type="entry name" value="INTERMEMBRANE PHOSPHOLIPID TRANSPORT SYSTEM BINDING PROTEIN MLAD-RELATED"/>
    <property type="match status" value="1"/>
</dbReference>
<dbReference type="PANTHER" id="PTHR33371:SF16">
    <property type="entry name" value="MCE-FAMILY PROTEIN MCE3F"/>
    <property type="match status" value="1"/>
</dbReference>
<evidence type="ECO:0000259" key="3">
    <source>
        <dbReference type="Pfam" id="PF11887"/>
    </source>
</evidence>
<dbReference type="GO" id="GO:0005576">
    <property type="term" value="C:extracellular region"/>
    <property type="evidence" value="ECO:0007669"/>
    <property type="project" value="TreeGrafter"/>
</dbReference>
<keyword evidence="5" id="KW-1185">Reference proteome</keyword>
<comment type="caution">
    <text evidence="4">The sequence shown here is derived from an EMBL/GenBank/DDBJ whole genome shotgun (WGS) entry which is preliminary data.</text>
</comment>
<feature type="domain" description="Mammalian cell entry C-terminal" evidence="3">
    <location>
        <begin position="120"/>
        <end position="292"/>
    </location>
</feature>
<dbReference type="InterPro" id="IPR052336">
    <property type="entry name" value="MlaD_Phospholipid_Transporter"/>
</dbReference>
<evidence type="ECO:0000259" key="2">
    <source>
        <dbReference type="Pfam" id="PF02470"/>
    </source>
</evidence>
<dbReference type="InterPro" id="IPR003399">
    <property type="entry name" value="Mce/MlaD"/>
</dbReference>
<evidence type="ECO:0000313" key="4">
    <source>
        <dbReference type="EMBL" id="ROP36332.1"/>
    </source>
</evidence>
<dbReference type="Proteomes" id="UP000268727">
    <property type="component" value="Unassembled WGS sequence"/>
</dbReference>
<dbReference type="EMBL" id="RJKM01000001">
    <property type="protein sequence ID" value="ROP36332.1"/>
    <property type="molecule type" value="Genomic_DNA"/>
</dbReference>
<dbReference type="InterPro" id="IPR005693">
    <property type="entry name" value="Mce"/>
</dbReference>
<feature type="region of interest" description="Disordered" evidence="1">
    <location>
        <begin position="323"/>
        <end position="364"/>
    </location>
</feature>
<reference evidence="4 5" key="1">
    <citation type="submission" date="2018-11" db="EMBL/GenBank/DDBJ databases">
        <title>Sequencing the genomes of 1000 actinobacteria strains.</title>
        <authorList>
            <person name="Klenk H.-P."/>
        </authorList>
    </citation>
    <scope>NUCLEOTIDE SEQUENCE [LARGE SCALE GENOMIC DNA]</scope>
    <source>
        <strain evidence="4 5">DSM 44231</strain>
    </source>
</reference>
<protein>
    <submittedName>
        <fullName evidence="4">Phospholipid/cholesterol/gamma-HCH transport system substrate-binding protein</fullName>
    </submittedName>
</protein>
<organism evidence="4 5">
    <name type="scientific">Saccharothrix texasensis</name>
    <dbReference type="NCBI Taxonomy" id="103734"/>
    <lineage>
        <taxon>Bacteria</taxon>
        <taxon>Bacillati</taxon>
        <taxon>Actinomycetota</taxon>
        <taxon>Actinomycetes</taxon>
        <taxon>Pseudonocardiales</taxon>
        <taxon>Pseudonocardiaceae</taxon>
        <taxon>Saccharothrix</taxon>
    </lineage>
</organism>
<dbReference type="Pfam" id="PF02470">
    <property type="entry name" value="MlaD"/>
    <property type="match status" value="1"/>
</dbReference>
<dbReference type="RefSeq" id="WP_123742343.1">
    <property type="nucleotide sequence ID" value="NZ_RJKM01000001.1"/>
</dbReference>
<accession>A0A3N1H246</accession>
<sequence>MITRRIRVQVALFAVIALLGVTYVSAEYVGLVVVDDGYAVRLELARTGGLFTGGEVTYRGVPVGRVGPIRLGDGQVEVELRIAAGAPPIPVDLEAVVANRSAVGEQYVDLRPRGSGGPYLGDGSVIARSRTRLPLPVEQVLTSLDDLARSVPVDSLRTVVDELDQALRGTGPDLQVLLDATTEFIGTASAHLPQTTRLLNDSVAVLRTQLDHSAAINSFADSALLVASRLRESDGDLRRLIGAVPGASTEVSALLRESGPNLGVVLANLLTTADVLVTRQGALEEVLVTAPDAVSVGASTIASGQARFGLALTFFEPPPCEAGYESTPRRSGLDTTAGPFNTSAACTLPRGSATGVRGSQNAPR</sequence>
<dbReference type="NCBIfam" id="TIGR00996">
    <property type="entry name" value="Mtu_fam_mce"/>
    <property type="match status" value="1"/>
</dbReference>
<dbReference type="Pfam" id="PF11887">
    <property type="entry name" value="Mce4_CUP1"/>
    <property type="match status" value="1"/>
</dbReference>
<proteinExistence type="predicted"/>
<evidence type="ECO:0000256" key="1">
    <source>
        <dbReference type="SAM" id="MobiDB-lite"/>
    </source>
</evidence>